<feature type="domain" description="Major facilitator superfamily (MFS) profile" evidence="8">
    <location>
        <begin position="5"/>
        <end position="390"/>
    </location>
</feature>
<dbReference type="PANTHER" id="PTHR23514:SF3">
    <property type="entry name" value="BYPASS OF STOP CODON PROTEIN 6"/>
    <property type="match status" value="1"/>
</dbReference>
<keyword evidence="4 7" id="KW-0812">Transmembrane</keyword>
<evidence type="ECO:0000256" key="7">
    <source>
        <dbReference type="SAM" id="Phobius"/>
    </source>
</evidence>
<dbReference type="EMBL" id="JAGDEL010000020">
    <property type="protein sequence ID" value="MBO1514102.1"/>
    <property type="molecule type" value="Genomic_DNA"/>
</dbReference>
<feature type="transmembrane region" description="Helical" evidence="7">
    <location>
        <begin position="71"/>
        <end position="88"/>
    </location>
</feature>
<dbReference type="RefSeq" id="WP_207981032.1">
    <property type="nucleotide sequence ID" value="NZ_JAGDEL010000020.1"/>
</dbReference>
<feature type="transmembrane region" description="Helical" evidence="7">
    <location>
        <begin position="128"/>
        <end position="148"/>
    </location>
</feature>
<feature type="transmembrane region" description="Helical" evidence="7">
    <location>
        <begin position="308"/>
        <end position="326"/>
    </location>
</feature>
<dbReference type="Gene3D" id="1.20.1250.20">
    <property type="entry name" value="MFS general substrate transporter like domains"/>
    <property type="match status" value="1"/>
</dbReference>
<gene>
    <name evidence="9" type="ORF">I7822_20985</name>
</gene>
<keyword evidence="5 7" id="KW-1133">Transmembrane helix</keyword>
<comment type="caution">
    <text evidence="9">The sequence shown here is derived from an EMBL/GenBank/DDBJ whole genome shotgun (WGS) entry which is preliminary data.</text>
</comment>
<proteinExistence type="inferred from homology"/>
<dbReference type="InterPro" id="IPR036259">
    <property type="entry name" value="MFS_trans_sf"/>
</dbReference>
<evidence type="ECO:0000256" key="1">
    <source>
        <dbReference type="ARBA" id="ARBA00004651"/>
    </source>
</evidence>
<evidence type="ECO:0000313" key="9">
    <source>
        <dbReference type="EMBL" id="MBO1514102.1"/>
    </source>
</evidence>
<name>A0ABS3N736_9BACI</name>
<keyword evidence="6 7" id="KW-0472">Membrane</keyword>
<comment type="similarity">
    <text evidence="2">Belongs to the major facilitator superfamily.</text>
</comment>
<dbReference type="SUPFAM" id="SSF103473">
    <property type="entry name" value="MFS general substrate transporter"/>
    <property type="match status" value="1"/>
</dbReference>
<reference evidence="9 10" key="1">
    <citation type="submission" date="2021-03" db="EMBL/GenBank/DDBJ databases">
        <title>Whole genome sequence of Metabacillus bambusae BG109.</title>
        <authorList>
            <person name="Jeong J.W."/>
        </authorList>
    </citation>
    <scope>NUCLEOTIDE SEQUENCE [LARGE SCALE GENOMIC DNA]</scope>
    <source>
        <strain evidence="9 10">BG109</strain>
    </source>
</reference>
<feature type="transmembrane region" description="Helical" evidence="7">
    <location>
        <begin position="160"/>
        <end position="179"/>
    </location>
</feature>
<evidence type="ECO:0000256" key="5">
    <source>
        <dbReference type="ARBA" id="ARBA00022989"/>
    </source>
</evidence>
<protein>
    <submittedName>
        <fullName evidence="9">MFS transporter</fullName>
    </submittedName>
</protein>
<dbReference type="InterPro" id="IPR020846">
    <property type="entry name" value="MFS_dom"/>
</dbReference>
<evidence type="ECO:0000256" key="2">
    <source>
        <dbReference type="ARBA" id="ARBA00008335"/>
    </source>
</evidence>
<keyword evidence="10" id="KW-1185">Reference proteome</keyword>
<feature type="transmembrane region" description="Helical" evidence="7">
    <location>
        <begin position="219"/>
        <end position="238"/>
    </location>
</feature>
<evidence type="ECO:0000256" key="4">
    <source>
        <dbReference type="ARBA" id="ARBA00022692"/>
    </source>
</evidence>
<dbReference type="PANTHER" id="PTHR23514">
    <property type="entry name" value="BYPASS OF STOP CODON PROTEIN 6"/>
    <property type="match status" value="1"/>
</dbReference>
<feature type="transmembrane region" description="Helical" evidence="7">
    <location>
        <begin position="347"/>
        <end position="365"/>
    </location>
</feature>
<feature type="transmembrane region" description="Helical" evidence="7">
    <location>
        <begin position="258"/>
        <end position="276"/>
    </location>
</feature>
<dbReference type="Proteomes" id="UP000663981">
    <property type="component" value="Unassembled WGS sequence"/>
</dbReference>
<organism evidence="9 10">
    <name type="scientific">Metabacillus bambusae</name>
    <dbReference type="NCBI Taxonomy" id="2795218"/>
    <lineage>
        <taxon>Bacteria</taxon>
        <taxon>Bacillati</taxon>
        <taxon>Bacillota</taxon>
        <taxon>Bacilli</taxon>
        <taxon>Bacillales</taxon>
        <taxon>Bacillaceae</taxon>
        <taxon>Metabacillus</taxon>
    </lineage>
</organism>
<keyword evidence="3" id="KW-0813">Transport</keyword>
<accession>A0ABS3N736</accession>
<dbReference type="InterPro" id="IPR011701">
    <property type="entry name" value="MFS"/>
</dbReference>
<dbReference type="InterPro" id="IPR051788">
    <property type="entry name" value="MFS_Transporter"/>
</dbReference>
<evidence type="ECO:0000259" key="8">
    <source>
        <dbReference type="PROSITE" id="PS50850"/>
    </source>
</evidence>
<evidence type="ECO:0000256" key="6">
    <source>
        <dbReference type="ARBA" id="ARBA00023136"/>
    </source>
</evidence>
<dbReference type="Pfam" id="PF07690">
    <property type="entry name" value="MFS_1"/>
    <property type="match status" value="1"/>
</dbReference>
<evidence type="ECO:0000256" key="3">
    <source>
        <dbReference type="ARBA" id="ARBA00022448"/>
    </source>
</evidence>
<evidence type="ECO:0000313" key="10">
    <source>
        <dbReference type="Proteomes" id="UP000663981"/>
    </source>
</evidence>
<sequence length="410" mass="44561">MATFLLVIIYLAFISLGLPDSLLGVAWPVMQSDFGVPLETAGLLFMTIAGGTIISSLASGKVLKRFGTGNVTFVSSLMTAGALLGFYFAPSVIWLFICAIPLGLGAGAVDAGLNDYVATHYKAHHMSWLHCFWGVGATIGPIIMAQFISGQNSWSNGYLIISGIQFALVVILFFTLPLWNRRAKNSNIAINEEPEDPKGIVYNEDAENVKPLQIKGVKLAMISFLFYCGVEATMGLWGSSFLVNVKELPASLAAKWVSLYYSGITIGRFITGFITFKISNRTLIRMGQIIAFAGATLLFLPFPPIFSLVGFIMVGLGLAPIFPCMLHETPKRFGKKHSQTIMGYQMAFAYTGSTFMPPLLGFIASQSTIGIFPFCIVVFVAAMLLSSETLNNLLKKQQLLKRKNTSSTAF</sequence>
<comment type="subcellular location">
    <subcellularLocation>
        <location evidence="1">Cell membrane</location>
        <topology evidence="1">Multi-pass membrane protein</topology>
    </subcellularLocation>
</comment>
<feature type="transmembrane region" description="Helical" evidence="7">
    <location>
        <begin position="41"/>
        <end position="59"/>
    </location>
</feature>
<feature type="transmembrane region" description="Helical" evidence="7">
    <location>
        <begin position="94"/>
        <end position="116"/>
    </location>
</feature>
<dbReference type="PROSITE" id="PS50850">
    <property type="entry name" value="MFS"/>
    <property type="match status" value="1"/>
</dbReference>
<feature type="transmembrane region" description="Helical" evidence="7">
    <location>
        <begin position="371"/>
        <end position="394"/>
    </location>
</feature>